<gene>
    <name evidence="1" type="ORF">FSO04_42755</name>
</gene>
<accession>A0A6N6VZJ6</accession>
<sequence>MLELCNATAGTAPSAGSAPQFAASEASALAIGQIAAALSACDPSDVSIGDKAIIHAAIERLRTDATRADCEALIAAA</sequence>
<proteinExistence type="predicted"/>
<dbReference type="Proteomes" id="UP000463700">
    <property type="component" value="Unassembled WGS sequence"/>
</dbReference>
<name>A0A6N6VZJ6_9BURK</name>
<dbReference type="AlphaFoldDB" id="A0A6N6VZJ6"/>
<comment type="caution">
    <text evidence="1">The sequence shown here is derived from an EMBL/GenBank/DDBJ whole genome shotgun (WGS) entry which is preliminary data.</text>
</comment>
<reference evidence="1 2" key="1">
    <citation type="journal article" date="2020" name="Int. J. Syst. Evol. Microbiol.">
        <title>Paraburkholderia madseniana sp. nov., a phenolic acid-degrading bacterium isolated from acidic forest soil.</title>
        <authorList>
            <person name="Wilhelm R.C."/>
            <person name="Murphy S.J.L."/>
            <person name="Feriancek N.M."/>
            <person name="Karasz D.C."/>
            <person name="DeRito C.M."/>
            <person name="Newman J.D."/>
            <person name="Buckley D.H."/>
        </authorList>
    </citation>
    <scope>NUCLEOTIDE SEQUENCE [LARGE SCALE GENOMIC DNA]</scope>
    <source>
        <strain evidence="1 2">RP11</strain>
    </source>
</reference>
<dbReference type="EMBL" id="VOSW01000162">
    <property type="protein sequence ID" value="KAE8753872.1"/>
    <property type="molecule type" value="Genomic_DNA"/>
</dbReference>
<dbReference type="RefSeq" id="WP_154567389.1">
    <property type="nucleotide sequence ID" value="NZ_VOSW01000162.1"/>
</dbReference>
<protein>
    <submittedName>
        <fullName evidence="1">Uncharacterized protein</fullName>
    </submittedName>
</protein>
<organism evidence="1 2">
    <name type="scientific">Paraburkholderia madseniana</name>
    <dbReference type="NCBI Taxonomy" id="2599607"/>
    <lineage>
        <taxon>Bacteria</taxon>
        <taxon>Pseudomonadati</taxon>
        <taxon>Pseudomonadota</taxon>
        <taxon>Betaproteobacteria</taxon>
        <taxon>Burkholderiales</taxon>
        <taxon>Burkholderiaceae</taxon>
        <taxon>Paraburkholderia</taxon>
    </lineage>
</organism>
<evidence type="ECO:0000313" key="1">
    <source>
        <dbReference type="EMBL" id="KAE8753872.1"/>
    </source>
</evidence>
<evidence type="ECO:0000313" key="2">
    <source>
        <dbReference type="Proteomes" id="UP000463700"/>
    </source>
</evidence>